<dbReference type="SUPFAM" id="SSF56796">
    <property type="entry name" value="Dehydroquinate synthase-like"/>
    <property type="match status" value="1"/>
</dbReference>
<evidence type="ECO:0000313" key="7">
    <source>
        <dbReference type="EMBL" id="AIU72044.1"/>
    </source>
</evidence>
<dbReference type="GO" id="GO:0004022">
    <property type="term" value="F:alcohol dehydrogenase (NAD+) activity"/>
    <property type="evidence" value="ECO:0007669"/>
    <property type="project" value="TreeGrafter"/>
</dbReference>
<proteinExistence type="inferred from homology"/>
<dbReference type="Pfam" id="PF00465">
    <property type="entry name" value="Fe-ADH"/>
    <property type="match status" value="1"/>
</dbReference>
<keyword evidence="3" id="KW-0560">Oxidoreductase</keyword>
<dbReference type="FunFam" id="1.20.1090.10:FF:000001">
    <property type="entry name" value="Aldehyde-alcohol dehydrogenase"/>
    <property type="match status" value="1"/>
</dbReference>
<dbReference type="PROSITE" id="PS00913">
    <property type="entry name" value="ADH_IRON_1"/>
    <property type="match status" value="1"/>
</dbReference>
<dbReference type="InterPro" id="IPR056798">
    <property type="entry name" value="ADH_Fe_C"/>
</dbReference>
<dbReference type="Proteomes" id="UP000029986">
    <property type="component" value="Chromosome"/>
</dbReference>
<keyword evidence="8" id="KW-1185">Reference proteome</keyword>
<dbReference type="eggNOG" id="COG1454">
    <property type="taxonomic scope" value="Bacteria"/>
</dbReference>
<evidence type="ECO:0000259" key="6">
    <source>
        <dbReference type="Pfam" id="PF25137"/>
    </source>
</evidence>
<feature type="domain" description="Alcohol dehydrogenase iron-type/glycerol dehydrogenase GldA" evidence="5">
    <location>
        <begin position="8"/>
        <end position="176"/>
    </location>
</feature>
<keyword evidence="4" id="KW-0520">NAD</keyword>
<reference evidence="7 8" key="1">
    <citation type="journal article" date="2014" name="Gut Pathog.">
        <title>Gene clusters of Hafnia alvei strain FB1 important in survival and pathogenesis: a draft genome perspective.</title>
        <authorList>
            <person name="Tan J.Y."/>
            <person name="Yin W.F."/>
            <person name="Chan K.G."/>
        </authorList>
    </citation>
    <scope>NUCLEOTIDE SEQUENCE [LARGE SCALE GENOMIC DNA]</scope>
    <source>
        <strain evidence="7 8">FB1</strain>
    </source>
</reference>
<dbReference type="KEGG" id="hav:AT03_06310"/>
<evidence type="ECO:0000256" key="3">
    <source>
        <dbReference type="ARBA" id="ARBA00023002"/>
    </source>
</evidence>
<dbReference type="EMBL" id="CP009706">
    <property type="protein sequence ID" value="AIU72044.1"/>
    <property type="molecule type" value="Genomic_DNA"/>
</dbReference>
<accession>A0A097QZX9</accession>
<dbReference type="GO" id="GO:0046872">
    <property type="term" value="F:metal ion binding"/>
    <property type="evidence" value="ECO:0007669"/>
    <property type="project" value="InterPro"/>
</dbReference>
<dbReference type="FunFam" id="3.40.50.1970:FF:000003">
    <property type="entry name" value="Alcohol dehydrogenase, iron-containing"/>
    <property type="match status" value="1"/>
</dbReference>
<protein>
    <submittedName>
        <fullName evidence="7">Alcohol dehydrogenase</fullName>
    </submittedName>
</protein>
<dbReference type="InterPro" id="IPR018211">
    <property type="entry name" value="ADH_Fe_CS"/>
</dbReference>
<organism evidence="7 8">
    <name type="scientific">Hafnia alvei FB1</name>
    <dbReference type="NCBI Taxonomy" id="1453496"/>
    <lineage>
        <taxon>Bacteria</taxon>
        <taxon>Pseudomonadati</taxon>
        <taxon>Pseudomonadota</taxon>
        <taxon>Gammaproteobacteria</taxon>
        <taxon>Enterobacterales</taxon>
        <taxon>Hafniaceae</taxon>
        <taxon>Hafnia</taxon>
    </lineage>
</organism>
<evidence type="ECO:0000256" key="4">
    <source>
        <dbReference type="ARBA" id="ARBA00023027"/>
    </source>
</evidence>
<comment type="cofactor">
    <cofactor evidence="1">
        <name>Fe cation</name>
        <dbReference type="ChEBI" id="CHEBI:24875"/>
    </cofactor>
</comment>
<dbReference type="PANTHER" id="PTHR11496:SF102">
    <property type="entry name" value="ALCOHOL DEHYDROGENASE 4"/>
    <property type="match status" value="1"/>
</dbReference>
<evidence type="ECO:0000256" key="2">
    <source>
        <dbReference type="ARBA" id="ARBA00007358"/>
    </source>
</evidence>
<evidence type="ECO:0000259" key="5">
    <source>
        <dbReference type="Pfam" id="PF00465"/>
    </source>
</evidence>
<name>A0A097QZX9_HAFAL</name>
<dbReference type="Gene3D" id="1.20.1090.10">
    <property type="entry name" value="Dehydroquinate synthase-like - alpha domain"/>
    <property type="match status" value="1"/>
</dbReference>
<comment type="similarity">
    <text evidence="2">Belongs to the iron-containing alcohol dehydrogenase family.</text>
</comment>
<evidence type="ECO:0000256" key="1">
    <source>
        <dbReference type="ARBA" id="ARBA00001962"/>
    </source>
</evidence>
<dbReference type="Gene3D" id="3.40.50.1970">
    <property type="match status" value="1"/>
</dbReference>
<dbReference type="OrthoDB" id="9815791at2"/>
<dbReference type="HOGENOM" id="CLU_007207_0_0_6"/>
<dbReference type="AlphaFoldDB" id="A0A097QZX9"/>
<dbReference type="PATRIC" id="fig|1453496.5.peg.1264"/>
<gene>
    <name evidence="7" type="ORF">AT03_06310</name>
</gene>
<dbReference type="CDD" id="cd08188">
    <property type="entry name" value="PDDH"/>
    <property type="match status" value="1"/>
</dbReference>
<dbReference type="InterPro" id="IPR039697">
    <property type="entry name" value="Alcohol_dehydrogenase_Fe"/>
</dbReference>
<dbReference type="RefSeq" id="WP_025800608.1">
    <property type="nucleotide sequence ID" value="NZ_CP009706.1"/>
</dbReference>
<dbReference type="Pfam" id="PF25137">
    <property type="entry name" value="ADH_Fe_C"/>
    <property type="match status" value="1"/>
</dbReference>
<sequence>MSFMLALPKISLHGNGAIVDMVKLLGDKKWGKALIVTDGQLVEMGLLDSLFSAMQQQNLPYVLFKDVFPNPTEELVQAGFQAYQQNQCDYLIAFGGGSPIDTTKAIKILTANPGPSTAYSGVGKVKNAGVPLVAINTTAGTAAELTSNAVIIDSRRQVKEVIIDSNIIPDIAVDDPAVMLNIPASVTAATGMDALTHAIEAYVSVGAHPLTDHSALESIRMIAEWLPLAVDNGKNLQAREMMAYGQYLAGMAFNSAGLGLVHALAHQPGATHNLPHGVCNAILLPVVEAFNRPNAVSRFARIAQVMGVNTQGMDEEQASHSAIAAIRELSARVGIPSGFHALGIKESDIDGWLDKALTDPCAPCNPRSADREQVRALYLQSM</sequence>
<dbReference type="InterPro" id="IPR001670">
    <property type="entry name" value="ADH_Fe/GldA"/>
</dbReference>
<feature type="domain" description="Fe-containing alcohol dehydrogenase-like C-terminal" evidence="6">
    <location>
        <begin position="187"/>
        <end position="381"/>
    </location>
</feature>
<dbReference type="NCBIfam" id="TIGR02638">
    <property type="entry name" value="lactal_redase"/>
    <property type="match status" value="1"/>
</dbReference>
<evidence type="ECO:0000313" key="8">
    <source>
        <dbReference type="Proteomes" id="UP000029986"/>
    </source>
</evidence>
<dbReference type="InterPro" id="IPR013460">
    <property type="entry name" value="Lactal_redase"/>
</dbReference>
<dbReference type="PROSITE" id="PS00060">
    <property type="entry name" value="ADH_IRON_2"/>
    <property type="match status" value="1"/>
</dbReference>
<dbReference type="PANTHER" id="PTHR11496">
    <property type="entry name" value="ALCOHOL DEHYDROGENASE"/>
    <property type="match status" value="1"/>
</dbReference>